<gene>
    <name evidence="1" type="ORF">HPP92_014096</name>
</gene>
<dbReference type="AlphaFoldDB" id="A0A835QJD3"/>
<dbReference type="Proteomes" id="UP000639772">
    <property type="component" value="Chromosome 7"/>
</dbReference>
<protein>
    <submittedName>
        <fullName evidence="1">Uncharacterized protein</fullName>
    </submittedName>
</protein>
<accession>A0A835QJD3</accession>
<dbReference type="SUPFAM" id="SSF54427">
    <property type="entry name" value="NTF2-like"/>
    <property type="match status" value="1"/>
</dbReference>
<dbReference type="OrthoDB" id="1886670at2759"/>
<dbReference type="PANTHER" id="PTHR33698:SF5">
    <property type="entry name" value="NTF2-LIKE DOMAIN-CONTAINING PROTEIN-RELATED"/>
    <property type="match status" value="1"/>
</dbReference>
<reference evidence="1 2" key="1">
    <citation type="journal article" date="2020" name="Nat. Food">
        <title>A phased Vanilla planifolia genome enables genetic improvement of flavour and production.</title>
        <authorList>
            <person name="Hasing T."/>
            <person name="Tang H."/>
            <person name="Brym M."/>
            <person name="Khazi F."/>
            <person name="Huang T."/>
            <person name="Chambers A.H."/>
        </authorList>
    </citation>
    <scope>NUCLEOTIDE SEQUENCE [LARGE SCALE GENOMIC DNA]</scope>
    <source>
        <tissue evidence="1">Leaf</tissue>
    </source>
</reference>
<dbReference type="Gene3D" id="3.10.450.50">
    <property type="match status" value="1"/>
</dbReference>
<organism evidence="1 2">
    <name type="scientific">Vanilla planifolia</name>
    <name type="common">Vanilla</name>
    <dbReference type="NCBI Taxonomy" id="51239"/>
    <lineage>
        <taxon>Eukaryota</taxon>
        <taxon>Viridiplantae</taxon>
        <taxon>Streptophyta</taxon>
        <taxon>Embryophyta</taxon>
        <taxon>Tracheophyta</taxon>
        <taxon>Spermatophyta</taxon>
        <taxon>Magnoliopsida</taxon>
        <taxon>Liliopsida</taxon>
        <taxon>Asparagales</taxon>
        <taxon>Orchidaceae</taxon>
        <taxon>Vanilloideae</taxon>
        <taxon>Vanilleae</taxon>
        <taxon>Vanilla</taxon>
    </lineage>
</organism>
<sequence>MASWMRELTHLSVLNESYQSVVRFIHFKCQTAFAYRLKPQVLVACNPLTYHKEGLKISWVHLHSSMASVFHSELLVASSVPSRKTRIASRKGSLPLVIHRFRPDTFVKLNKGRNNGCFIMADRKWRICCRNFRGEEPPVEHNPPMDSSIVEKEMVNKFFTSINNRNVTQLLELLSDDCCYEDTLFHSPFTGKQEVGRLAAKLMEAMGPNVKFVAQVFSSIGDGTAAQWFLVWKGMTIPWSQGLNDFEFSKENLISKIKGLDEELLQQPGESILKILKIISTALDKSPEDAEAILYKLPKVFRSLQPDSSHDIAETFEKLFDHYVSEGGSTKPS</sequence>
<evidence type="ECO:0000313" key="1">
    <source>
        <dbReference type="EMBL" id="KAG0474410.1"/>
    </source>
</evidence>
<dbReference type="InterPro" id="IPR032710">
    <property type="entry name" value="NTF2-like_dom_sf"/>
</dbReference>
<dbReference type="PANTHER" id="PTHR33698">
    <property type="entry name" value="NUCLEAR TRANSPORT FACTOR 2 (NTF2)-LIKE PROTEIN"/>
    <property type="match status" value="1"/>
</dbReference>
<proteinExistence type="predicted"/>
<name>A0A835QJD3_VANPL</name>
<comment type="caution">
    <text evidence="1">The sequence shown here is derived from an EMBL/GenBank/DDBJ whole genome shotgun (WGS) entry which is preliminary data.</text>
</comment>
<dbReference type="EMBL" id="JADCNM010000007">
    <property type="protein sequence ID" value="KAG0474410.1"/>
    <property type="molecule type" value="Genomic_DNA"/>
</dbReference>
<evidence type="ECO:0000313" key="2">
    <source>
        <dbReference type="Proteomes" id="UP000639772"/>
    </source>
</evidence>